<feature type="region of interest" description="Disordered" evidence="1">
    <location>
        <begin position="1"/>
        <end position="22"/>
    </location>
</feature>
<organism evidence="2">
    <name type="scientific">freshwater metagenome</name>
    <dbReference type="NCBI Taxonomy" id="449393"/>
    <lineage>
        <taxon>unclassified sequences</taxon>
        <taxon>metagenomes</taxon>
        <taxon>ecological metagenomes</taxon>
    </lineage>
</organism>
<protein>
    <submittedName>
        <fullName evidence="2">Unannotated protein</fullName>
    </submittedName>
</protein>
<accession>A0A6J6K1R0</accession>
<dbReference type="InterPro" id="IPR009057">
    <property type="entry name" value="Homeodomain-like_sf"/>
</dbReference>
<sequence>MARRKLSDTSHPDKSLDDSHWLRFGSDPQPPMRLKVLYVTFEEVAKSGPTSFNVSSVCDRLGITYPMVNHYFGSRDGLIAEAAHMIYLRYVEDLWAAVQRAPRNPNDRLAAWILAEIKETDEMGGWGSVLNYPLAAKDATAIVRSSFGEVMNQGFELNLARLGSLVRDIRTGEVSDPPWTMGAVPRSELFTDPELRALVPTVAWSTLGVSVWLAGQHLPSRSIPEIDLMTHQLVDNHIAKMIELIESHK</sequence>
<gene>
    <name evidence="2" type="ORF">UFOPK2158_00705</name>
</gene>
<dbReference type="EMBL" id="CAEZVY010000061">
    <property type="protein sequence ID" value="CAB4642303.1"/>
    <property type="molecule type" value="Genomic_DNA"/>
</dbReference>
<dbReference type="Gene3D" id="1.10.357.10">
    <property type="entry name" value="Tetracycline Repressor, domain 2"/>
    <property type="match status" value="1"/>
</dbReference>
<proteinExistence type="predicted"/>
<evidence type="ECO:0000256" key="1">
    <source>
        <dbReference type="SAM" id="MobiDB-lite"/>
    </source>
</evidence>
<dbReference type="SUPFAM" id="SSF46689">
    <property type="entry name" value="Homeodomain-like"/>
    <property type="match status" value="1"/>
</dbReference>
<feature type="compositionally biased region" description="Basic and acidic residues" evidence="1">
    <location>
        <begin position="1"/>
        <end position="21"/>
    </location>
</feature>
<name>A0A6J6K1R0_9ZZZZ</name>
<dbReference type="AlphaFoldDB" id="A0A6J6K1R0"/>
<reference evidence="2" key="1">
    <citation type="submission" date="2020-05" db="EMBL/GenBank/DDBJ databases">
        <authorList>
            <person name="Chiriac C."/>
            <person name="Salcher M."/>
            <person name="Ghai R."/>
            <person name="Kavagutti S V."/>
        </authorList>
    </citation>
    <scope>NUCLEOTIDE SEQUENCE</scope>
</reference>
<evidence type="ECO:0000313" key="2">
    <source>
        <dbReference type="EMBL" id="CAB4642303.1"/>
    </source>
</evidence>